<dbReference type="PROSITE" id="PS00018">
    <property type="entry name" value="EF_HAND_1"/>
    <property type="match status" value="2"/>
</dbReference>
<dbReference type="InterPro" id="IPR018247">
    <property type="entry name" value="EF_Hand_1_Ca_BS"/>
</dbReference>
<feature type="domain" description="EF-hand" evidence="3">
    <location>
        <begin position="98"/>
        <end position="133"/>
    </location>
</feature>
<comment type="caution">
    <text evidence="4">The sequence shown here is derived from an EMBL/GenBank/DDBJ whole genome shotgun (WGS) entry which is preliminary data.</text>
</comment>
<feature type="domain" description="EF-hand" evidence="3">
    <location>
        <begin position="43"/>
        <end position="78"/>
    </location>
</feature>
<dbReference type="Gene3D" id="1.10.238.10">
    <property type="entry name" value="EF-hand"/>
    <property type="match status" value="2"/>
</dbReference>
<dbReference type="Pfam" id="PF13499">
    <property type="entry name" value="EF-hand_7"/>
    <property type="match status" value="1"/>
</dbReference>
<dbReference type="Proteomes" id="UP001195483">
    <property type="component" value="Unassembled WGS sequence"/>
</dbReference>
<dbReference type="InterPro" id="IPR002048">
    <property type="entry name" value="EF_hand_dom"/>
</dbReference>
<dbReference type="AlphaFoldDB" id="A0AAE0TEX6"/>
<keyword evidence="1" id="KW-0106">Calcium</keyword>
<feature type="signal peptide" evidence="2">
    <location>
        <begin position="1"/>
        <end position="18"/>
    </location>
</feature>
<evidence type="ECO:0000313" key="4">
    <source>
        <dbReference type="EMBL" id="KAK3609132.1"/>
    </source>
</evidence>
<evidence type="ECO:0000256" key="1">
    <source>
        <dbReference type="ARBA" id="ARBA00022837"/>
    </source>
</evidence>
<reference evidence="4" key="1">
    <citation type="journal article" date="2021" name="Genome Biol. Evol.">
        <title>A High-Quality Reference Genome for a Parasitic Bivalve with Doubly Uniparental Inheritance (Bivalvia: Unionida).</title>
        <authorList>
            <person name="Smith C.H."/>
        </authorList>
    </citation>
    <scope>NUCLEOTIDE SEQUENCE</scope>
    <source>
        <strain evidence="4">CHS0354</strain>
    </source>
</reference>
<dbReference type="InterPro" id="IPR011992">
    <property type="entry name" value="EF-hand-dom_pair"/>
</dbReference>
<keyword evidence="2" id="KW-0732">Signal</keyword>
<accession>A0AAE0TEX6</accession>
<proteinExistence type="predicted"/>
<reference evidence="4" key="2">
    <citation type="journal article" date="2021" name="Genome Biol. Evol.">
        <title>Developing a high-quality reference genome for a parasitic bivalve with doubly uniparental inheritance (Bivalvia: Unionida).</title>
        <authorList>
            <person name="Smith C.H."/>
        </authorList>
    </citation>
    <scope>NUCLEOTIDE SEQUENCE</scope>
    <source>
        <strain evidence="4">CHS0354</strain>
        <tissue evidence="4">Mantle</tissue>
    </source>
</reference>
<evidence type="ECO:0000256" key="2">
    <source>
        <dbReference type="SAM" id="SignalP"/>
    </source>
</evidence>
<dbReference type="GO" id="GO:0005509">
    <property type="term" value="F:calcium ion binding"/>
    <property type="evidence" value="ECO:0007669"/>
    <property type="project" value="InterPro"/>
</dbReference>
<name>A0AAE0TEX6_9BIVA</name>
<dbReference type="EMBL" id="JAEAOA010002111">
    <property type="protein sequence ID" value="KAK3609132.1"/>
    <property type="molecule type" value="Genomic_DNA"/>
</dbReference>
<feature type="chain" id="PRO_5042028462" description="EF-hand domain-containing protein" evidence="2">
    <location>
        <begin position="19"/>
        <end position="145"/>
    </location>
</feature>
<sequence>MKYLAAIIAFICWQSCQGLDLRPYNVTALSMFVSNDLNQDGFFTLDEMHSSFVVYDSDHDGRVTRHEYTSYVNLHTPTLHDLSHALYDDYDVDHDHHLDEHDFQNLFNIMDTDKDHRVSALEWEQYWVSQFVKYEHLHGHGHNGG</sequence>
<dbReference type="SUPFAM" id="SSF47473">
    <property type="entry name" value="EF-hand"/>
    <property type="match status" value="1"/>
</dbReference>
<evidence type="ECO:0000259" key="3">
    <source>
        <dbReference type="PROSITE" id="PS50222"/>
    </source>
</evidence>
<keyword evidence="5" id="KW-1185">Reference proteome</keyword>
<organism evidence="4 5">
    <name type="scientific">Potamilus streckersoni</name>
    <dbReference type="NCBI Taxonomy" id="2493646"/>
    <lineage>
        <taxon>Eukaryota</taxon>
        <taxon>Metazoa</taxon>
        <taxon>Spiralia</taxon>
        <taxon>Lophotrochozoa</taxon>
        <taxon>Mollusca</taxon>
        <taxon>Bivalvia</taxon>
        <taxon>Autobranchia</taxon>
        <taxon>Heteroconchia</taxon>
        <taxon>Palaeoheterodonta</taxon>
        <taxon>Unionida</taxon>
        <taxon>Unionoidea</taxon>
        <taxon>Unionidae</taxon>
        <taxon>Ambleminae</taxon>
        <taxon>Lampsilini</taxon>
        <taxon>Potamilus</taxon>
    </lineage>
</organism>
<gene>
    <name evidence="4" type="ORF">CHS0354_036043</name>
</gene>
<protein>
    <recommendedName>
        <fullName evidence="3">EF-hand domain-containing protein</fullName>
    </recommendedName>
</protein>
<evidence type="ECO:0000313" key="5">
    <source>
        <dbReference type="Proteomes" id="UP001195483"/>
    </source>
</evidence>
<dbReference type="PROSITE" id="PS50222">
    <property type="entry name" value="EF_HAND_2"/>
    <property type="match status" value="2"/>
</dbReference>
<reference evidence="4" key="3">
    <citation type="submission" date="2023-05" db="EMBL/GenBank/DDBJ databases">
        <authorList>
            <person name="Smith C.H."/>
        </authorList>
    </citation>
    <scope>NUCLEOTIDE SEQUENCE</scope>
    <source>
        <strain evidence="4">CHS0354</strain>
        <tissue evidence="4">Mantle</tissue>
    </source>
</reference>